<protein>
    <submittedName>
        <fullName evidence="1">Uncharacterized protein</fullName>
    </submittedName>
</protein>
<proteinExistence type="predicted"/>
<reference evidence="1" key="1">
    <citation type="submission" date="2015-08" db="EMBL/GenBank/DDBJ databases">
        <authorList>
            <person name="Babu N.S."/>
            <person name="Beckwith C.J."/>
            <person name="Beseler K.G."/>
            <person name="Brison A."/>
            <person name="Carone J.V."/>
            <person name="Caskin T.P."/>
            <person name="Diamond M."/>
            <person name="Durham M.E."/>
            <person name="Foxe J.M."/>
            <person name="Go M."/>
            <person name="Henderson B.A."/>
            <person name="Jones I.B."/>
            <person name="McGettigan J.A."/>
            <person name="Micheletti S.J."/>
            <person name="Nasrallah M.E."/>
            <person name="Ortiz D."/>
            <person name="Piller C.R."/>
            <person name="Privatt S.R."/>
            <person name="Schneider S.L."/>
            <person name="Sharp S."/>
            <person name="Smith T.C."/>
            <person name="Stanton J.D."/>
            <person name="Ullery H.E."/>
            <person name="Wilson R.J."/>
            <person name="Serrano M.G."/>
            <person name="Buck G."/>
            <person name="Lee V."/>
            <person name="Wang Y."/>
            <person name="Carvalho R."/>
            <person name="Voegtly L."/>
            <person name="Shi R."/>
            <person name="Duckworth R."/>
            <person name="Johnson A."/>
            <person name="Loviza R."/>
            <person name="Walstead R."/>
            <person name="Shah Z."/>
            <person name="Kiflezghi M."/>
            <person name="Wade K."/>
            <person name="Ball S.L."/>
            <person name="Bradley K.W."/>
            <person name="Asai D.J."/>
            <person name="Bowman C.A."/>
            <person name="Russell D.A."/>
            <person name="Pope W.H."/>
            <person name="Jacobs-Sera D."/>
            <person name="Hendrix R.W."/>
            <person name="Hatfull G.F."/>
        </authorList>
    </citation>
    <scope>NUCLEOTIDE SEQUENCE</scope>
</reference>
<sequence>RVLIVNAHVGMGADVAETFAREGATLVLTAPQTLALHEVASRCGGMGGFDTLAPCETLELDLTSAEQVDEVPRQVIEKHGGLDVLVLCAEKCEEDGPLIHPLARQLMHEVTSACKGVDVIVLAIGGTEGVDLPGPQDGSGDSPAYIQMSTDGSRFLAADREFPSAGQAALSCFKKQAAQE</sequence>
<dbReference type="Gene3D" id="3.40.50.720">
    <property type="entry name" value="NAD(P)-binding Rossmann-like Domain"/>
    <property type="match status" value="1"/>
</dbReference>
<gene>
    <name evidence="1" type="ORF">g.21280</name>
</gene>
<dbReference type="PANTHER" id="PTHR43975:SF2">
    <property type="entry name" value="EG:BACR7A4.14 PROTEIN-RELATED"/>
    <property type="match status" value="1"/>
</dbReference>
<name>A0A1D1ZQD7_AUXPR</name>
<feature type="non-terminal residue" evidence="1">
    <location>
        <position position="1"/>
    </location>
</feature>
<dbReference type="AlphaFoldDB" id="A0A1D1ZQD7"/>
<dbReference type="InterPro" id="IPR002347">
    <property type="entry name" value="SDR_fam"/>
</dbReference>
<dbReference type="PANTHER" id="PTHR43975">
    <property type="entry name" value="ZGC:101858"/>
    <property type="match status" value="1"/>
</dbReference>
<evidence type="ECO:0000313" key="1">
    <source>
        <dbReference type="EMBL" id="JAT69196.1"/>
    </source>
</evidence>
<organism evidence="1">
    <name type="scientific">Auxenochlorella protothecoides</name>
    <name type="common">Green microalga</name>
    <name type="synonym">Chlorella protothecoides</name>
    <dbReference type="NCBI Taxonomy" id="3075"/>
    <lineage>
        <taxon>Eukaryota</taxon>
        <taxon>Viridiplantae</taxon>
        <taxon>Chlorophyta</taxon>
        <taxon>core chlorophytes</taxon>
        <taxon>Trebouxiophyceae</taxon>
        <taxon>Chlorellales</taxon>
        <taxon>Chlorellaceae</taxon>
        <taxon>Auxenochlorella</taxon>
    </lineage>
</organism>
<dbReference type="SUPFAM" id="SSF51735">
    <property type="entry name" value="NAD(P)-binding Rossmann-fold domains"/>
    <property type="match status" value="1"/>
</dbReference>
<dbReference type="Pfam" id="PF00106">
    <property type="entry name" value="adh_short"/>
    <property type="match status" value="1"/>
</dbReference>
<accession>A0A1D1ZQD7</accession>
<dbReference type="EMBL" id="GDKF01009426">
    <property type="protein sequence ID" value="JAT69196.1"/>
    <property type="molecule type" value="Transcribed_RNA"/>
</dbReference>
<dbReference type="InterPro" id="IPR036291">
    <property type="entry name" value="NAD(P)-bd_dom_sf"/>
</dbReference>